<evidence type="ECO:0000313" key="2">
    <source>
        <dbReference type="EMBL" id="NSJ49010.1"/>
    </source>
</evidence>
<dbReference type="SUPFAM" id="SSF160148">
    <property type="entry name" value="CPE0013-like"/>
    <property type="match status" value="1"/>
</dbReference>
<evidence type="ECO:0000313" key="1">
    <source>
        <dbReference type="EMBL" id="MCG4744339.1"/>
    </source>
</evidence>
<reference evidence="2" key="2">
    <citation type="submission" date="2020-02" db="EMBL/GenBank/DDBJ databases">
        <authorList>
            <person name="Littmann E."/>
            <person name="Sorbara M."/>
        </authorList>
    </citation>
    <scope>NUCLEOTIDE SEQUENCE</scope>
    <source>
        <strain evidence="2">MSK.1.17</strain>
    </source>
</reference>
<evidence type="ECO:0000313" key="3">
    <source>
        <dbReference type="Proteomes" id="UP000669239"/>
    </source>
</evidence>
<dbReference type="Gene3D" id="3.10.530.10">
    <property type="entry name" value="CPE0013-like"/>
    <property type="match status" value="1"/>
</dbReference>
<dbReference type="SUPFAM" id="SSF53706">
    <property type="entry name" value="Formate dehydrogenase/DMSO reductase, domains 1-3"/>
    <property type="match status" value="1"/>
</dbReference>
<dbReference type="EMBL" id="JAKNGE010000003">
    <property type="protein sequence ID" value="MCG4744339.1"/>
    <property type="molecule type" value="Genomic_DNA"/>
</dbReference>
<reference evidence="1" key="3">
    <citation type="submission" date="2022-01" db="EMBL/GenBank/DDBJ databases">
        <title>Collection of gut derived symbiotic bacterial strains cultured from healthy donors.</title>
        <authorList>
            <person name="Lin H."/>
            <person name="Kohout C."/>
            <person name="Waligurski E."/>
            <person name="Pamer E.G."/>
        </authorList>
    </citation>
    <scope>NUCLEOTIDE SEQUENCE</scope>
    <source>
        <strain evidence="1">DFI.6.55</strain>
    </source>
</reference>
<dbReference type="PANTHER" id="PTHR39450:SF1">
    <property type="entry name" value="DUF1667 DOMAIN-CONTAINING PROTEIN"/>
    <property type="match status" value="1"/>
</dbReference>
<dbReference type="Pfam" id="PF07892">
    <property type="entry name" value="DUF1667"/>
    <property type="match status" value="1"/>
</dbReference>
<reference evidence="2 3" key="1">
    <citation type="journal article" date="2020" name="Cell Host Microbe">
        <title>Functional and Genomic Variation between Human-Derived Isolates of Lachnospiraceae Reveals Inter- and Intra-Species Diversity.</title>
        <authorList>
            <person name="Sorbara M.T."/>
            <person name="Littmann E.R."/>
            <person name="Fontana E."/>
            <person name="Moody T.U."/>
            <person name="Kohout C.E."/>
            <person name="Gjonbalaj M."/>
            <person name="Eaton V."/>
            <person name="Seok R."/>
            <person name="Leiner I.M."/>
            <person name="Pamer E.G."/>
        </authorList>
    </citation>
    <scope>NUCLEOTIDE SEQUENCE [LARGE SCALE GENOMIC DNA]</scope>
    <source>
        <strain evidence="2 3">MSK.1.17</strain>
    </source>
</reference>
<dbReference type="EMBL" id="JAAITT010000011">
    <property type="protein sequence ID" value="NSJ49010.1"/>
    <property type="molecule type" value="Genomic_DNA"/>
</dbReference>
<accession>A0AAW5BU54</accession>
<dbReference type="Proteomes" id="UP001299608">
    <property type="component" value="Unassembled WGS sequence"/>
</dbReference>
<dbReference type="Proteomes" id="UP000669239">
    <property type="component" value="Unassembled WGS sequence"/>
</dbReference>
<dbReference type="InterPro" id="IPR012460">
    <property type="entry name" value="DUF1667"/>
</dbReference>
<comment type="caution">
    <text evidence="1">The sequence shown here is derived from an EMBL/GenBank/DDBJ whole genome shotgun (WGS) entry which is preliminary data.</text>
</comment>
<organism evidence="1 4">
    <name type="scientific">Enterocloster aldenensis</name>
    <dbReference type="NCBI Taxonomy" id="358742"/>
    <lineage>
        <taxon>Bacteria</taxon>
        <taxon>Bacillati</taxon>
        <taxon>Bacillota</taxon>
        <taxon>Clostridia</taxon>
        <taxon>Lachnospirales</taxon>
        <taxon>Lachnospiraceae</taxon>
        <taxon>Enterocloster</taxon>
    </lineage>
</organism>
<keyword evidence="3" id="KW-1185">Reference proteome</keyword>
<dbReference type="InterPro" id="IPR036593">
    <property type="entry name" value="CPE0013-like_sf"/>
</dbReference>
<gene>
    <name evidence="2" type="ORF">G5B36_09905</name>
    <name evidence="1" type="ORF">L0N08_02820</name>
</gene>
<protein>
    <submittedName>
        <fullName evidence="1">DUF1667 domain-containing protein</fullName>
    </submittedName>
</protein>
<sequence>MKKEIICTVCPIGCHILAEGTKEEITSIEGYTCNRGKEYGTREFLHPVRILTSTVKVDGEDRLVPVRSDRPIPKELLMDCMAVIRRTVVKAPVSTYDIIIPDVCGCGANIVATGCA</sequence>
<dbReference type="PANTHER" id="PTHR39450">
    <property type="entry name" value="MOLYBDOPTERIN OXIDOREDUCTASE, 4FE-4S CLUSTER-BINDING SUBUNIT"/>
    <property type="match status" value="1"/>
</dbReference>
<dbReference type="AlphaFoldDB" id="A0AAW5BU54"/>
<name>A0AAW5BU54_9FIRM</name>
<proteinExistence type="predicted"/>
<dbReference type="RefSeq" id="WP_118711112.1">
    <property type="nucleotide sequence ID" value="NZ_JAAITT010000011.1"/>
</dbReference>
<evidence type="ECO:0000313" key="4">
    <source>
        <dbReference type="Proteomes" id="UP001299608"/>
    </source>
</evidence>